<organism evidence="3 4">
    <name type="scientific">Novipirellula rosea</name>
    <dbReference type="NCBI Taxonomy" id="1031540"/>
    <lineage>
        <taxon>Bacteria</taxon>
        <taxon>Pseudomonadati</taxon>
        <taxon>Planctomycetota</taxon>
        <taxon>Planctomycetia</taxon>
        <taxon>Pirellulales</taxon>
        <taxon>Pirellulaceae</taxon>
        <taxon>Novipirellula</taxon>
    </lineage>
</organism>
<sequence length="498" mass="53398">MRLASTLLILGCSAILIATTTRGADSLPEASSVSGSLQVGIAEVDITPPTGFPMAGYYHERLAEGTIDPLKAKAIVFRDGDTAAALVVCDLIGIASDLSREVRNLASQKTGIPANHIVISATHSHTAPDYMKELYLYLGKEQQLPLRAKYIEKLISEPVNAIVQAYANAKPAALATGVATQVTPVSFNRRSVMRDGSVLTWQSESNPNRIRAAGPIDPQIGLLAIRDPDNSTTRGILSNFALHLDTVGGMKWSADYPYFIQRSLREALGNDVVSIFGAGCCGDINHSNPASSVRNKADFIGNSIGSSIRDELAQLTPITETQLAVKSKVVPLALQEATAEQVQRSIQTIDLVKSGNKVDFFDHVTAYKNLILDQLRHEKPHATPADYLTWGMSRSLAGIGDTLPVDVTVMTIGHDVAIVCLPGEVFVELGLAIKQASPFRTTIVIELSNVVETIYVPHRAAYASGSYEVTNSTVKPGSGEILVETAITLLRQAAMETL</sequence>
<name>A0ABP8MVH2_9BACT</name>
<accession>A0ABP8MVH2</accession>
<dbReference type="Pfam" id="PF04734">
    <property type="entry name" value="Ceramidase_alk"/>
    <property type="match status" value="1"/>
</dbReference>
<evidence type="ECO:0000313" key="3">
    <source>
        <dbReference type="EMBL" id="GAA4455068.1"/>
    </source>
</evidence>
<proteinExistence type="predicted"/>
<reference evidence="4" key="1">
    <citation type="journal article" date="2019" name="Int. J. Syst. Evol. Microbiol.">
        <title>The Global Catalogue of Microorganisms (GCM) 10K type strain sequencing project: providing services to taxonomists for standard genome sequencing and annotation.</title>
        <authorList>
            <consortium name="The Broad Institute Genomics Platform"/>
            <consortium name="The Broad Institute Genome Sequencing Center for Infectious Disease"/>
            <person name="Wu L."/>
            <person name="Ma J."/>
        </authorList>
    </citation>
    <scope>NUCLEOTIDE SEQUENCE [LARGE SCALE GENOMIC DNA]</scope>
    <source>
        <strain evidence="4">JCM 17759</strain>
    </source>
</reference>
<dbReference type="EMBL" id="BAABGA010000035">
    <property type="protein sequence ID" value="GAA4455068.1"/>
    <property type="molecule type" value="Genomic_DNA"/>
</dbReference>
<feature type="signal peptide" evidence="1">
    <location>
        <begin position="1"/>
        <end position="23"/>
    </location>
</feature>
<keyword evidence="1" id="KW-0732">Signal</keyword>
<feature type="chain" id="PRO_5046296861" evidence="1">
    <location>
        <begin position="24"/>
        <end position="498"/>
    </location>
</feature>
<dbReference type="Proteomes" id="UP001500840">
    <property type="component" value="Unassembled WGS sequence"/>
</dbReference>
<evidence type="ECO:0000313" key="4">
    <source>
        <dbReference type="Proteomes" id="UP001500840"/>
    </source>
</evidence>
<dbReference type="RefSeq" id="WP_345323019.1">
    <property type="nucleotide sequence ID" value="NZ_BAABGA010000035.1"/>
</dbReference>
<protein>
    <submittedName>
        <fullName evidence="3">Neutral/alkaline non-lysosomal ceramidase N-terminal domain-containing protein</fullName>
    </submittedName>
</protein>
<gene>
    <name evidence="3" type="ORF">GCM10023156_28480</name>
</gene>
<feature type="domain" description="Neutral/alkaline non-lysosomal ceramidase N-terminal" evidence="2">
    <location>
        <begin position="38"/>
        <end position="243"/>
    </location>
</feature>
<keyword evidence="4" id="KW-1185">Reference proteome</keyword>
<evidence type="ECO:0000256" key="1">
    <source>
        <dbReference type="SAM" id="SignalP"/>
    </source>
</evidence>
<comment type="caution">
    <text evidence="3">The sequence shown here is derived from an EMBL/GenBank/DDBJ whole genome shotgun (WGS) entry which is preliminary data.</text>
</comment>
<dbReference type="InterPro" id="IPR031329">
    <property type="entry name" value="NEUT/ALK_ceramidase_N"/>
</dbReference>
<evidence type="ECO:0000259" key="2">
    <source>
        <dbReference type="Pfam" id="PF04734"/>
    </source>
</evidence>